<dbReference type="Proteomes" id="UP000694720">
    <property type="component" value="Unplaced"/>
</dbReference>
<sequence length="83" mass="10034">MQIKITVTYQLTSVIMAIIKKSTNNKCWRGCGEKRTPLHCWWECKLVQPLWKTVWSFFKKLKTELQYDPAILLLVIYLKRRKF</sequence>
<dbReference type="Ensembl" id="ENSSSCT00015103172.1">
    <property type="protein sequence ID" value="ENSSSCP00015042954.1"/>
    <property type="gene ID" value="ENSSSCG00015076495.1"/>
</dbReference>
<evidence type="ECO:0000313" key="2">
    <source>
        <dbReference type="Proteomes" id="UP000694727"/>
    </source>
</evidence>
<dbReference type="AlphaFoldDB" id="A0A8D0UZA9"/>
<dbReference type="Proteomes" id="UP000694727">
    <property type="component" value="Unplaced"/>
</dbReference>
<proteinExistence type="predicted"/>
<name>A0A8D0UZA9_PIG</name>
<dbReference type="Ensembl" id="ENSSSCT00025092542.1">
    <property type="protein sequence ID" value="ENSSSCP00025040610.1"/>
    <property type="gene ID" value="ENSSSCG00025067391.1"/>
</dbReference>
<organism evidence="1 2">
    <name type="scientific">Sus scrofa</name>
    <name type="common">Pig</name>
    <dbReference type="NCBI Taxonomy" id="9823"/>
    <lineage>
        <taxon>Eukaryota</taxon>
        <taxon>Metazoa</taxon>
        <taxon>Chordata</taxon>
        <taxon>Craniata</taxon>
        <taxon>Vertebrata</taxon>
        <taxon>Euteleostomi</taxon>
        <taxon>Mammalia</taxon>
        <taxon>Eutheria</taxon>
        <taxon>Laurasiatheria</taxon>
        <taxon>Artiodactyla</taxon>
        <taxon>Suina</taxon>
        <taxon>Suidae</taxon>
        <taxon>Sus</taxon>
    </lineage>
</organism>
<dbReference type="Proteomes" id="UP000694726">
    <property type="component" value="Unplaced"/>
</dbReference>
<dbReference type="Ensembl" id="ENSSSCT00055017822.1">
    <property type="protein sequence ID" value="ENSSSCP00055014069.1"/>
    <property type="gene ID" value="ENSSSCG00055009136.1"/>
</dbReference>
<protein>
    <submittedName>
        <fullName evidence="1">Uncharacterized protein</fullName>
    </submittedName>
</protein>
<dbReference type="Proteomes" id="UP000694724">
    <property type="component" value="Unplaced"/>
</dbReference>
<dbReference type="Ensembl" id="ENSSSCT00035069796.1">
    <property type="protein sequence ID" value="ENSSSCP00035028295.1"/>
    <property type="gene ID" value="ENSSSCG00035052374.1"/>
</dbReference>
<accession>A0A8D0UZA9</accession>
<evidence type="ECO:0000313" key="1">
    <source>
        <dbReference type="Ensembl" id="ENSSSCP00025040610.1"/>
    </source>
</evidence>
<reference evidence="1" key="1">
    <citation type="submission" date="2025-05" db="UniProtKB">
        <authorList>
            <consortium name="Ensembl"/>
        </authorList>
    </citation>
    <scope>IDENTIFICATION</scope>
</reference>